<proteinExistence type="inferred from homology"/>
<dbReference type="EMBL" id="FQXS01000041">
    <property type="protein sequence ID" value="SHI12577.1"/>
    <property type="molecule type" value="Genomic_DNA"/>
</dbReference>
<dbReference type="RefSeq" id="WP_073379123.1">
    <property type="nucleotide sequence ID" value="NZ_FQXS01000041.1"/>
</dbReference>
<dbReference type="InterPro" id="IPR029025">
    <property type="entry name" value="T3SS_substrate_exporter_C"/>
</dbReference>
<dbReference type="GO" id="GO:0005886">
    <property type="term" value="C:plasma membrane"/>
    <property type="evidence" value="ECO:0007669"/>
    <property type="project" value="TreeGrafter"/>
</dbReference>
<accession>A0A1M5YKK4</accession>
<dbReference type="Gene3D" id="3.40.1690.10">
    <property type="entry name" value="secretion proteins EscU"/>
    <property type="match status" value="1"/>
</dbReference>
<organism evidence="2 3">
    <name type="scientific">Desulfofustis glycolicus DSM 9705</name>
    <dbReference type="NCBI Taxonomy" id="1121409"/>
    <lineage>
        <taxon>Bacteria</taxon>
        <taxon>Pseudomonadati</taxon>
        <taxon>Thermodesulfobacteriota</taxon>
        <taxon>Desulfobulbia</taxon>
        <taxon>Desulfobulbales</taxon>
        <taxon>Desulfocapsaceae</taxon>
        <taxon>Desulfofustis</taxon>
    </lineage>
</organism>
<name>A0A1M5YKK4_9BACT</name>
<dbReference type="PANTHER" id="PTHR30531">
    <property type="entry name" value="FLAGELLAR BIOSYNTHETIC PROTEIN FLHB"/>
    <property type="match status" value="1"/>
</dbReference>
<dbReference type="Pfam" id="PF01312">
    <property type="entry name" value="Bac_export_2"/>
    <property type="match status" value="1"/>
</dbReference>
<sequence>METPGGRQDKAVALLYDKKQSDAPRVVATGKGLVAEKIIETAREAGVHIHEDPDLVELLAKIPLGQEIPVELYQTIAEVLAFVYQINENFKQKVSTP</sequence>
<dbReference type="PANTHER" id="PTHR30531:SF12">
    <property type="entry name" value="FLAGELLAR BIOSYNTHETIC PROTEIN FLHB"/>
    <property type="match status" value="1"/>
</dbReference>
<protein>
    <submittedName>
        <fullName evidence="2">Flagellar biosynthesis protein</fullName>
    </submittedName>
</protein>
<comment type="similarity">
    <text evidence="1">Belongs to the type III secretion exporter family.</text>
</comment>
<keyword evidence="3" id="KW-1185">Reference proteome</keyword>
<reference evidence="2 3" key="1">
    <citation type="submission" date="2016-11" db="EMBL/GenBank/DDBJ databases">
        <authorList>
            <person name="Jaros S."/>
            <person name="Januszkiewicz K."/>
            <person name="Wedrychowicz H."/>
        </authorList>
    </citation>
    <scope>NUCLEOTIDE SEQUENCE [LARGE SCALE GENOMIC DNA]</scope>
    <source>
        <strain evidence="2 3">DSM 9705</strain>
    </source>
</reference>
<gene>
    <name evidence="2" type="ORF">SAMN02745124_04157</name>
</gene>
<keyword evidence="2" id="KW-0969">Cilium</keyword>
<dbReference type="Proteomes" id="UP000184139">
    <property type="component" value="Unassembled WGS sequence"/>
</dbReference>
<dbReference type="STRING" id="1121409.SAMN02745124_04157"/>
<dbReference type="AlphaFoldDB" id="A0A1M5YKK4"/>
<evidence type="ECO:0000256" key="1">
    <source>
        <dbReference type="ARBA" id="ARBA00010690"/>
    </source>
</evidence>
<dbReference type="SUPFAM" id="SSF160544">
    <property type="entry name" value="EscU C-terminal domain-like"/>
    <property type="match status" value="1"/>
</dbReference>
<dbReference type="InterPro" id="IPR006135">
    <property type="entry name" value="T3SS_substrate_exporter"/>
</dbReference>
<dbReference type="OrthoDB" id="9807950at2"/>
<keyword evidence="2" id="KW-0282">Flagellum</keyword>
<evidence type="ECO:0000313" key="3">
    <source>
        <dbReference type="Proteomes" id="UP000184139"/>
    </source>
</evidence>
<keyword evidence="2" id="KW-0966">Cell projection</keyword>
<dbReference type="GO" id="GO:0009306">
    <property type="term" value="P:protein secretion"/>
    <property type="evidence" value="ECO:0007669"/>
    <property type="project" value="InterPro"/>
</dbReference>
<evidence type="ECO:0000313" key="2">
    <source>
        <dbReference type="EMBL" id="SHI12577.1"/>
    </source>
</evidence>